<organism evidence="1 2">
    <name type="scientific">Sporosarcina psychrophila</name>
    <name type="common">Bacillus psychrophilus</name>
    <dbReference type="NCBI Taxonomy" id="1476"/>
    <lineage>
        <taxon>Bacteria</taxon>
        <taxon>Bacillati</taxon>
        <taxon>Bacillota</taxon>
        <taxon>Bacilli</taxon>
        <taxon>Bacillales</taxon>
        <taxon>Caryophanaceae</taxon>
        <taxon>Sporosarcina</taxon>
    </lineage>
</organism>
<evidence type="ECO:0000313" key="1">
    <source>
        <dbReference type="EMBL" id="HJF34206.1"/>
    </source>
</evidence>
<protein>
    <submittedName>
        <fullName evidence="1">Bacillithiol system redox-active protein YtxJ</fullName>
    </submittedName>
</protein>
<dbReference type="Gene3D" id="3.40.30.10">
    <property type="entry name" value="Glutaredoxin"/>
    <property type="match status" value="1"/>
</dbReference>
<dbReference type="EMBL" id="DYWT01000311">
    <property type="protein sequence ID" value="HJF34206.1"/>
    <property type="molecule type" value="Genomic_DNA"/>
</dbReference>
<dbReference type="Proteomes" id="UP000698173">
    <property type="component" value="Unassembled WGS sequence"/>
</dbReference>
<evidence type="ECO:0000313" key="2">
    <source>
        <dbReference type="Proteomes" id="UP000698173"/>
    </source>
</evidence>
<dbReference type="NCBIfam" id="TIGR04019">
    <property type="entry name" value="B_thiol_YtxJ"/>
    <property type="match status" value="1"/>
</dbReference>
<dbReference type="AlphaFoldDB" id="A0A921G387"/>
<dbReference type="Pfam" id="PF11009">
    <property type="entry name" value="BrxC"/>
    <property type="match status" value="1"/>
</dbReference>
<gene>
    <name evidence="1" type="primary">ytxJ</name>
    <name evidence="1" type="ORF">K8V56_20785</name>
</gene>
<sequence length="110" mass="12508">MKELKTVNEWYDVLEQSKENPLFVLKHSTTCPVSAAAYNAFESSATDVPKYFLKVRESRPVSNEIESNLRVEHQSPQLFLLKDGKAVWHATHYSISGPQIEHAVKDYGSN</sequence>
<accession>A0A921G387</accession>
<dbReference type="InterPro" id="IPR022551">
    <property type="entry name" value="BrxC"/>
</dbReference>
<proteinExistence type="predicted"/>
<comment type="caution">
    <text evidence="1">The sequence shown here is derived from an EMBL/GenBank/DDBJ whole genome shotgun (WGS) entry which is preliminary data.</text>
</comment>
<reference evidence="1" key="2">
    <citation type="submission" date="2021-09" db="EMBL/GenBank/DDBJ databases">
        <authorList>
            <person name="Gilroy R."/>
        </authorList>
    </citation>
    <scope>NUCLEOTIDE SEQUENCE</scope>
    <source>
        <strain evidence="1">CHK171-7178</strain>
    </source>
</reference>
<dbReference type="InterPro" id="IPR036249">
    <property type="entry name" value="Thioredoxin-like_sf"/>
</dbReference>
<dbReference type="SUPFAM" id="SSF52833">
    <property type="entry name" value="Thioredoxin-like"/>
    <property type="match status" value="1"/>
</dbReference>
<reference evidence="1" key="1">
    <citation type="journal article" date="2021" name="PeerJ">
        <title>Extensive microbial diversity within the chicken gut microbiome revealed by metagenomics and culture.</title>
        <authorList>
            <person name="Gilroy R."/>
            <person name="Ravi A."/>
            <person name="Getino M."/>
            <person name="Pursley I."/>
            <person name="Horton D.L."/>
            <person name="Alikhan N.F."/>
            <person name="Baker D."/>
            <person name="Gharbi K."/>
            <person name="Hall N."/>
            <person name="Watson M."/>
            <person name="Adriaenssens E.M."/>
            <person name="Foster-Nyarko E."/>
            <person name="Jarju S."/>
            <person name="Secka A."/>
            <person name="Antonio M."/>
            <person name="Oren A."/>
            <person name="Chaudhuri R.R."/>
            <person name="La Ragione R."/>
            <person name="Hildebrand F."/>
            <person name="Pallen M.J."/>
        </authorList>
    </citation>
    <scope>NUCLEOTIDE SEQUENCE</scope>
    <source>
        <strain evidence="1">CHK171-7178</strain>
    </source>
</reference>
<name>A0A921G387_SPOPS</name>